<keyword evidence="2" id="KW-1185">Reference proteome</keyword>
<proteinExistence type="predicted"/>
<dbReference type="OrthoDB" id="7270807at2"/>
<gene>
    <name evidence="1" type="ordered locus">GbCGDNIH1_1770</name>
</gene>
<sequence>MSRTYHHSLKYGRNHRWANRLDRCGYGGSRDASESPNWYSHLHDICPARRKDKAIGRLITRGSIDPVEAVFSYTGTRRPHKYYW</sequence>
<dbReference type="AlphaFoldDB" id="Q0BR84"/>
<evidence type="ECO:0000313" key="2">
    <source>
        <dbReference type="Proteomes" id="UP000001963"/>
    </source>
</evidence>
<dbReference type="Proteomes" id="UP000001963">
    <property type="component" value="Chromosome"/>
</dbReference>
<dbReference type="HOGENOM" id="CLU_2523217_0_0_5"/>
<dbReference type="KEGG" id="gbe:GbCGDNIH1_1770"/>
<evidence type="ECO:0000313" key="1">
    <source>
        <dbReference type="EMBL" id="ABI62668.1"/>
    </source>
</evidence>
<dbReference type="STRING" id="391165.GbCGDNIH1_1770"/>
<name>Q0BR84_GRABC</name>
<organism evidence="1 2">
    <name type="scientific">Granulibacter bethesdensis (strain ATCC BAA-1260 / CGDNIH1)</name>
    <dbReference type="NCBI Taxonomy" id="391165"/>
    <lineage>
        <taxon>Bacteria</taxon>
        <taxon>Pseudomonadati</taxon>
        <taxon>Pseudomonadota</taxon>
        <taxon>Alphaproteobacteria</taxon>
        <taxon>Acetobacterales</taxon>
        <taxon>Acetobacteraceae</taxon>
        <taxon>Granulibacter</taxon>
    </lineage>
</organism>
<accession>Q0BR84</accession>
<protein>
    <submittedName>
        <fullName evidence="1">Uncharacterized protein</fullName>
    </submittedName>
</protein>
<reference evidence="1 2" key="1">
    <citation type="journal article" date="2007" name="J. Bacteriol.">
        <title>Genome sequence analysis of the emerging human pathogenic acetic acid bacterium Granulibacter bethesdensis.</title>
        <authorList>
            <person name="Greenberg D.E."/>
            <person name="Porcella S.F."/>
            <person name="Zelazny A.M."/>
            <person name="Virtaneva K."/>
            <person name="Sturdevant D.E."/>
            <person name="Kupko J.J.III."/>
            <person name="Barbian K.D."/>
            <person name="Babar A."/>
            <person name="Dorward D.W."/>
            <person name="Holland S.M."/>
        </authorList>
    </citation>
    <scope>NUCLEOTIDE SEQUENCE [LARGE SCALE GENOMIC DNA]</scope>
    <source>
        <strain evidence="2">ATCC BAA-1260 / CGDNIH1</strain>
    </source>
</reference>
<dbReference type="EMBL" id="CP000394">
    <property type="protein sequence ID" value="ABI62668.1"/>
    <property type="molecule type" value="Genomic_DNA"/>
</dbReference>